<keyword evidence="1" id="KW-0479">Metal-binding</keyword>
<keyword evidence="4" id="KW-0175">Coiled coil</keyword>
<evidence type="ECO:0000256" key="3">
    <source>
        <dbReference type="ARBA" id="ARBA00022837"/>
    </source>
</evidence>
<dbReference type="GO" id="GO:0005509">
    <property type="term" value="F:calcium ion binding"/>
    <property type="evidence" value="ECO:0007669"/>
    <property type="project" value="InterPro"/>
</dbReference>
<dbReference type="Gene3D" id="1.10.238.10">
    <property type="entry name" value="EF-hand"/>
    <property type="match status" value="1"/>
</dbReference>
<dbReference type="InterPro" id="IPR011992">
    <property type="entry name" value="EF-hand-dom_pair"/>
</dbReference>
<evidence type="ECO:0000256" key="2">
    <source>
        <dbReference type="ARBA" id="ARBA00022737"/>
    </source>
</evidence>
<evidence type="ECO:0000313" key="6">
    <source>
        <dbReference type="EMBL" id="CAD9394082.1"/>
    </source>
</evidence>
<evidence type="ECO:0000259" key="5">
    <source>
        <dbReference type="PROSITE" id="PS50222"/>
    </source>
</evidence>
<feature type="coiled-coil region" evidence="4">
    <location>
        <begin position="80"/>
        <end position="107"/>
    </location>
</feature>
<keyword evidence="3" id="KW-0106">Calcium</keyword>
<dbReference type="PANTHER" id="PTHR10891">
    <property type="entry name" value="EF-HAND CALCIUM-BINDING DOMAIN CONTAINING PROTEIN"/>
    <property type="match status" value="1"/>
</dbReference>
<dbReference type="AlphaFoldDB" id="A0A7S2FH86"/>
<dbReference type="SMART" id="SM00054">
    <property type="entry name" value="EFh"/>
    <property type="match status" value="2"/>
</dbReference>
<gene>
    <name evidence="6" type="ORF">CBRE1094_LOCUS1167</name>
</gene>
<keyword evidence="2" id="KW-0677">Repeat</keyword>
<feature type="domain" description="EF-hand" evidence="5">
    <location>
        <begin position="334"/>
        <end position="369"/>
    </location>
</feature>
<organism evidence="6">
    <name type="scientific">Haptolina brevifila</name>
    <dbReference type="NCBI Taxonomy" id="156173"/>
    <lineage>
        <taxon>Eukaryota</taxon>
        <taxon>Haptista</taxon>
        <taxon>Haptophyta</taxon>
        <taxon>Prymnesiophyceae</taxon>
        <taxon>Prymnesiales</taxon>
        <taxon>Prymnesiaceae</taxon>
        <taxon>Haptolina</taxon>
    </lineage>
</organism>
<dbReference type="EMBL" id="HBGU01002245">
    <property type="protein sequence ID" value="CAD9394082.1"/>
    <property type="molecule type" value="Transcribed_RNA"/>
</dbReference>
<accession>A0A7S2FH86</accession>
<dbReference type="CDD" id="cd00051">
    <property type="entry name" value="EFh"/>
    <property type="match status" value="1"/>
</dbReference>
<sequence length="380" mass="42103">MSKSRAGLYCSEAAQREIEEARRREAEALRMLEAQQAAMQRNAMMQQQQGAYLAAQQQAAREEELRRRSMMAEAQRQAEASALREAAERAQAAQEAMAAELASMKQREQDLASGNVSASGLRQFSSPTSKTDVFDKGVYAWTASSLDDSLSDAAIIDALKKRLKYVHTTPSQALASCCQEPSLAANPDAYHDYGVDQSVLIAFAGQLLYNLSEGRAAQLLTNISGGLPIVPVPMFLSLFGQAGGGGGMAQLVKINPVLERHKRGEVERLSDRERKLLTSLREFLFEQHSRMKSMFERCDPDGSGYVSIEEFLKAMQRAGIAFGRGLDRQRDDTISTDEAANILAFFDKDKDGYLQYHEFMTMLQHTKNSVLSQVLTKHEA</sequence>
<feature type="domain" description="EF-hand" evidence="5">
    <location>
        <begin position="286"/>
        <end position="321"/>
    </location>
</feature>
<feature type="coiled-coil region" evidence="4">
    <location>
        <begin position="11"/>
        <end position="49"/>
    </location>
</feature>
<evidence type="ECO:0000256" key="1">
    <source>
        <dbReference type="ARBA" id="ARBA00022723"/>
    </source>
</evidence>
<dbReference type="SUPFAM" id="SSF47473">
    <property type="entry name" value="EF-hand"/>
    <property type="match status" value="1"/>
</dbReference>
<reference evidence="6" key="1">
    <citation type="submission" date="2021-01" db="EMBL/GenBank/DDBJ databases">
        <authorList>
            <person name="Corre E."/>
            <person name="Pelletier E."/>
            <person name="Niang G."/>
            <person name="Scheremetjew M."/>
            <person name="Finn R."/>
            <person name="Kale V."/>
            <person name="Holt S."/>
            <person name="Cochrane G."/>
            <person name="Meng A."/>
            <person name="Brown T."/>
            <person name="Cohen L."/>
        </authorList>
    </citation>
    <scope>NUCLEOTIDE SEQUENCE</scope>
    <source>
        <strain evidence="6">UTEX LB 985</strain>
    </source>
</reference>
<dbReference type="InterPro" id="IPR018247">
    <property type="entry name" value="EF_Hand_1_Ca_BS"/>
</dbReference>
<protein>
    <recommendedName>
        <fullName evidence="5">EF-hand domain-containing protein</fullName>
    </recommendedName>
</protein>
<name>A0A7S2FH86_9EUKA</name>
<dbReference type="InterPro" id="IPR039647">
    <property type="entry name" value="EF_hand_pair_protein_CML-like"/>
</dbReference>
<dbReference type="Pfam" id="PF13499">
    <property type="entry name" value="EF-hand_7"/>
    <property type="match status" value="1"/>
</dbReference>
<evidence type="ECO:0000256" key="4">
    <source>
        <dbReference type="SAM" id="Coils"/>
    </source>
</evidence>
<proteinExistence type="predicted"/>
<dbReference type="PROSITE" id="PS50222">
    <property type="entry name" value="EF_HAND_2"/>
    <property type="match status" value="2"/>
</dbReference>
<dbReference type="PROSITE" id="PS00018">
    <property type="entry name" value="EF_HAND_1"/>
    <property type="match status" value="2"/>
</dbReference>
<dbReference type="InterPro" id="IPR002048">
    <property type="entry name" value="EF_hand_dom"/>
</dbReference>